<dbReference type="RefSeq" id="WP_013645347.1">
    <property type="nucleotide sequence ID" value="NC_015216.1"/>
</dbReference>
<dbReference type="Proteomes" id="UP000007490">
    <property type="component" value="Chromosome"/>
</dbReference>
<evidence type="ECO:0000313" key="2">
    <source>
        <dbReference type="Proteomes" id="UP000007490"/>
    </source>
</evidence>
<protein>
    <submittedName>
        <fullName evidence="1">Uncharacterized protein</fullName>
    </submittedName>
</protein>
<name>F0TA46_METLA</name>
<reference evidence="2" key="1">
    <citation type="submission" date="2011-02" db="EMBL/GenBank/DDBJ databases">
        <title>Complete sequence of Methanobacterium sp. AL-21.</title>
        <authorList>
            <consortium name="US DOE Joint Genome Institute"/>
            <person name="Lucas S."/>
            <person name="Copeland A."/>
            <person name="Lapidus A."/>
            <person name="Cheng J.-F."/>
            <person name="Goodwin L."/>
            <person name="Pitluck S."/>
            <person name="Chertkov O."/>
            <person name="Detter J.C."/>
            <person name="Han C."/>
            <person name="Tapia R."/>
            <person name="Land M."/>
            <person name="Hauser L."/>
            <person name="Kyrpides N."/>
            <person name="Ivanova N."/>
            <person name="Mikhailova N."/>
            <person name="Pagani I."/>
            <person name="Cadillo-Quiroz H."/>
            <person name="Imachi H."/>
            <person name="Zinder S."/>
            <person name="Liu W."/>
            <person name="Woyke T."/>
        </authorList>
    </citation>
    <scope>NUCLEOTIDE SEQUENCE [LARGE SCALE GENOMIC DNA]</scope>
    <source>
        <strain evidence="2">AL-21</strain>
    </source>
</reference>
<proteinExistence type="predicted"/>
<keyword evidence="2" id="KW-1185">Reference proteome</keyword>
<sequence>MNKRFSEGTKKGRFAEITDPDIFQDHEEVIVFTREEFGWIYRS</sequence>
<dbReference type="KEGG" id="mel:Metbo_1773"/>
<gene>
    <name evidence="1" type="ordered locus">Metbo_1773</name>
</gene>
<dbReference type="AlphaFoldDB" id="F0TA46"/>
<accession>F0TA46</accession>
<dbReference type="EMBL" id="CP002551">
    <property type="protein sequence ID" value="ADZ09996.1"/>
    <property type="molecule type" value="Genomic_DNA"/>
</dbReference>
<evidence type="ECO:0000313" key="1">
    <source>
        <dbReference type="EMBL" id="ADZ09996.1"/>
    </source>
</evidence>
<organism evidence="1 2">
    <name type="scientific">Methanobacterium lacus (strain AL-21)</name>
    <dbReference type="NCBI Taxonomy" id="877455"/>
    <lineage>
        <taxon>Archaea</taxon>
        <taxon>Methanobacteriati</taxon>
        <taxon>Methanobacteriota</taxon>
        <taxon>Methanomada group</taxon>
        <taxon>Methanobacteria</taxon>
        <taxon>Methanobacteriales</taxon>
        <taxon>Methanobacteriaceae</taxon>
        <taxon>Methanobacterium</taxon>
    </lineage>
</organism>
<reference evidence="1 2" key="2">
    <citation type="journal article" date="2014" name="Int. J. Syst. Evol. Microbiol.">
        <title>Methanobacterium paludis sp. nov. and a novel strain of Methanobacterium lacus isolated from northern peatlands.</title>
        <authorList>
            <person name="Cadillo-Quiroz H."/>
            <person name="Brauer S.L."/>
            <person name="Goodson N."/>
            <person name="Yavitt J.B."/>
            <person name="Zinder S.H."/>
        </authorList>
    </citation>
    <scope>NUCLEOTIDE SEQUENCE [LARGE SCALE GENOMIC DNA]</scope>
    <source>
        <strain evidence="1 2">AL-21</strain>
    </source>
</reference>
<dbReference type="GeneID" id="76259523"/>
<dbReference type="HOGENOM" id="CLU_3227815_0_0_2"/>